<comment type="similarity">
    <text evidence="1">Belongs to the NifU family.</text>
</comment>
<dbReference type="FunFam" id="3.90.1010.10:FF:000002">
    <property type="entry name" value="Iron-sulfur cluster assembly scaffold protein NifU"/>
    <property type="match status" value="1"/>
</dbReference>
<dbReference type="RefSeq" id="WP_056937442.1">
    <property type="nucleotide sequence ID" value="NZ_AZFN01000013.1"/>
</dbReference>
<organism evidence="3 4">
    <name type="scientific">Limosilactobacillus gastricus DSM 16045</name>
    <dbReference type="NCBI Taxonomy" id="1423749"/>
    <lineage>
        <taxon>Bacteria</taxon>
        <taxon>Bacillati</taxon>
        <taxon>Bacillota</taxon>
        <taxon>Bacilli</taxon>
        <taxon>Lactobacillales</taxon>
        <taxon>Lactobacillaceae</taxon>
        <taxon>Limosilactobacillus</taxon>
    </lineage>
</organism>
<dbReference type="PANTHER" id="PTHR10093">
    <property type="entry name" value="IRON-SULFUR CLUSTER ASSEMBLY ENZYME NIFU HOMOLOG"/>
    <property type="match status" value="1"/>
</dbReference>
<dbReference type="SUPFAM" id="SSF82649">
    <property type="entry name" value="SufE/NifU"/>
    <property type="match status" value="1"/>
</dbReference>
<dbReference type="Pfam" id="PF01592">
    <property type="entry name" value="NifU_N"/>
    <property type="match status" value="1"/>
</dbReference>
<protein>
    <submittedName>
        <fullName evidence="3">Nitrogen fixation protein</fullName>
    </submittedName>
</protein>
<dbReference type="AlphaFoldDB" id="A0A0R1V984"/>
<dbReference type="GO" id="GO:0005506">
    <property type="term" value="F:iron ion binding"/>
    <property type="evidence" value="ECO:0007669"/>
    <property type="project" value="InterPro"/>
</dbReference>
<dbReference type="NCBIfam" id="TIGR01994">
    <property type="entry name" value="SUF_scaf_2"/>
    <property type="match status" value="1"/>
</dbReference>
<evidence type="ECO:0000313" key="3">
    <source>
        <dbReference type="EMBL" id="KRM02029.1"/>
    </source>
</evidence>
<dbReference type="Gene3D" id="3.90.1010.10">
    <property type="match status" value="1"/>
</dbReference>
<evidence type="ECO:0000313" key="4">
    <source>
        <dbReference type="Proteomes" id="UP000051739"/>
    </source>
</evidence>
<sequence length="148" mass="16223">MELNKLNQLYREVVLDHAEHPRHQGTVPDANCQMSMDNPTCGDELTVTIKVSPDQVITAIAFEGTGCTISQASASMMTSVVQDKTVDEALELAQIFSDAAIGKTVSKDQLNRLGDAQLLTSVMEFPARIKCATLAWWTLQRALLKESD</sequence>
<dbReference type="GO" id="GO:0051536">
    <property type="term" value="F:iron-sulfur cluster binding"/>
    <property type="evidence" value="ECO:0007669"/>
    <property type="project" value="InterPro"/>
</dbReference>
<dbReference type="InterPro" id="IPR002871">
    <property type="entry name" value="NIF_FeS_clus_asmbl_NifU_N"/>
</dbReference>
<keyword evidence="4" id="KW-1185">Reference proteome</keyword>
<comment type="caution">
    <text evidence="3">The sequence shown here is derived from an EMBL/GenBank/DDBJ whole genome shotgun (WGS) entry which is preliminary data.</text>
</comment>
<dbReference type="Proteomes" id="UP000051739">
    <property type="component" value="Unassembled WGS sequence"/>
</dbReference>
<feature type="domain" description="NIF system FeS cluster assembly NifU N-terminal" evidence="2">
    <location>
        <begin position="10"/>
        <end position="131"/>
    </location>
</feature>
<dbReference type="PATRIC" id="fig|1423749.3.peg.390"/>
<dbReference type="EMBL" id="AZFN01000013">
    <property type="protein sequence ID" value="KRM02029.1"/>
    <property type="molecule type" value="Genomic_DNA"/>
</dbReference>
<accession>A0A0R1V984</accession>
<dbReference type="CDD" id="cd06664">
    <property type="entry name" value="IscU_like"/>
    <property type="match status" value="1"/>
</dbReference>
<evidence type="ECO:0000256" key="1">
    <source>
        <dbReference type="ARBA" id="ARBA00006420"/>
    </source>
</evidence>
<evidence type="ECO:0000259" key="2">
    <source>
        <dbReference type="Pfam" id="PF01592"/>
    </source>
</evidence>
<dbReference type="GO" id="GO:0016226">
    <property type="term" value="P:iron-sulfur cluster assembly"/>
    <property type="evidence" value="ECO:0007669"/>
    <property type="project" value="InterPro"/>
</dbReference>
<proteinExistence type="inferred from homology"/>
<name>A0A0R1V984_9LACO</name>
<gene>
    <name evidence="3" type="ORF">FC60_GL000388</name>
</gene>
<reference evidence="3 4" key="1">
    <citation type="journal article" date="2015" name="Genome Announc.">
        <title>Expanding the biotechnology potential of lactobacilli through comparative genomics of 213 strains and associated genera.</title>
        <authorList>
            <person name="Sun Z."/>
            <person name="Harris H.M."/>
            <person name="McCann A."/>
            <person name="Guo C."/>
            <person name="Argimon S."/>
            <person name="Zhang W."/>
            <person name="Yang X."/>
            <person name="Jeffery I.B."/>
            <person name="Cooney J.C."/>
            <person name="Kagawa T.F."/>
            <person name="Liu W."/>
            <person name="Song Y."/>
            <person name="Salvetti E."/>
            <person name="Wrobel A."/>
            <person name="Rasinkangas P."/>
            <person name="Parkhill J."/>
            <person name="Rea M.C."/>
            <person name="O'Sullivan O."/>
            <person name="Ritari J."/>
            <person name="Douillard F.P."/>
            <person name="Paul Ross R."/>
            <person name="Yang R."/>
            <person name="Briner A.E."/>
            <person name="Felis G.E."/>
            <person name="de Vos W.M."/>
            <person name="Barrangou R."/>
            <person name="Klaenhammer T.R."/>
            <person name="Caufield P.W."/>
            <person name="Cui Y."/>
            <person name="Zhang H."/>
            <person name="O'Toole P.W."/>
        </authorList>
    </citation>
    <scope>NUCLEOTIDE SEQUENCE [LARGE SCALE GENOMIC DNA]</scope>
    <source>
        <strain evidence="3 4">DSM 16045</strain>
    </source>
</reference>